<feature type="signal peptide" evidence="1">
    <location>
        <begin position="1"/>
        <end position="28"/>
    </location>
</feature>
<sequence length="165" mass="18156">MSRSLVFRLPKVLLLIVVHWMLMQCILHHHDQNIHLFPSSPHPRIIAVPRQAPATSTPRPPVFLSYRTHHSQQPDPPSFPPPALPLAPACQTTAATSRHRVPYLDKTNNAYSLPAFSCCVDPCSLMCACTPNKLQLHCPPTPLKAACLSCNVLHPRGVCCLLAPG</sequence>
<evidence type="ECO:0000313" key="3">
    <source>
        <dbReference type="Proteomes" id="UP001492380"/>
    </source>
</evidence>
<keyword evidence="3" id="KW-1185">Reference proteome</keyword>
<evidence type="ECO:0000256" key="1">
    <source>
        <dbReference type="SAM" id="SignalP"/>
    </source>
</evidence>
<reference evidence="2 3" key="1">
    <citation type="submission" date="2024-04" db="EMBL/GenBank/DDBJ databases">
        <title>Phyllosticta paracitricarpa is synonymous to the EU quarantine fungus P. citricarpa based on phylogenomic analyses.</title>
        <authorList>
            <consortium name="Lawrence Berkeley National Laboratory"/>
            <person name="Van Ingen-Buijs V.A."/>
            <person name="Van Westerhoven A.C."/>
            <person name="Haridas S."/>
            <person name="Skiadas P."/>
            <person name="Martin F."/>
            <person name="Groenewald J.Z."/>
            <person name="Crous P.W."/>
            <person name="Seidl M.F."/>
        </authorList>
    </citation>
    <scope>NUCLEOTIDE SEQUENCE [LARGE SCALE GENOMIC DNA]</scope>
    <source>
        <strain evidence="2 3">CBS 123374</strain>
    </source>
</reference>
<accession>A0ABR1YUI3</accession>
<dbReference type="Proteomes" id="UP001492380">
    <property type="component" value="Unassembled WGS sequence"/>
</dbReference>
<comment type="caution">
    <text evidence="2">The sequence shown here is derived from an EMBL/GenBank/DDBJ whole genome shotgun (WGS) entry which is preliminary data.</text>
</comment>
<feature type="chain" id="PRO_5046424318" evidence="1">
    <location>
        <begin position="29"/>
        <end position="165"/>
    </location>
</feature>
<gene>
    <name evidence="2" type="ORF">HDK90DRAFT_483726</name>
</gene>
<dbReference type="EMBL" id="JBBWRZ010000004">
    <property type="protein sequence ID" value="KAK8238640.1"/>
    <property type="molecule type" value="Genomic_DNA"/>
</dbReference>
<keyword evidence="1" id="KW-0732">Signal</keyword>
<protein>
    <submittedName>
        <fullName evidence="2">Uncharacterized protein</fullName>
    </submittedName>
</protein>
<name>A0ABR1YUI3_9PEZI</name>
<evidence type="ECO:0000313" key="2">
    <source>
        <dbReference type="EMBL" id="KAK8238640.1"/>
    </source>
</evidence>
<proteinExistence type="predicted"/>
<organism evidence="2 3">
    <name type="scientific">Phyllosticta capitalensis</name>
    <dbReference type="NCBI Taxonomy" id="121624"/>
    <lineage>
        <taxon>Eukaryota</taxon>
        <taxon>Fungi</taxon>
        <taxon>Dikarya</taxon>
        <taxon>Ascomycota</taxon>
        <taxon>Pezizomycotina</taxon>
        <taxon>Dothideomycetes</taxon>
        <taxon>Dothideomycetes incertae sedis</taxon>
        <taxon>Botryosphaeriales</taxon>
        <taxon>Phyllostictaceae</taxon>
        <taxon>Phyllosticta</taxon>
    </lineage>
</organism>